<dbReference type="InterPro" id="IPR045379">
    <property type="entry name" value="Crinkler_N"/>
</dbReference>
<evidence type="ECO:0000313" key="6">
    <source>
        <dbReference type="EMBL" id="KAE8971471.1"/>
    </source>
</evidence>
<dbReference type="PROSITE" id="PS50053">
    <property type="entry name" value="UBIQUITIN_2"/>
    <property type="match status" value="1"/>
</dbReference>
<evidence type="ECO:0000256" key="1">
    <source>
        <dbReference type="ARBA" id="ARBA00004340"/>
    </source>
</evidence>
<dbReference type="InterPro" id="IPR027417">
    <property type="entry name" value="P-loop_NTPase"/>
</dbReference>
<protein>
    <recommendedName>
        <fullName evidence="5">Ubiquitin-like domain-containing protein</fullName>
    </recommendedName>
</protein>
<dbReference type="GO" id="GO:0005576">
    <property type="term" value="C:extracellular region"/>
    <property type="evidence" value="ECO:0007669"/>
    <property type="project" value="UniProtKB-SubCell"/>
</dbReference>
<dbReference type="Pfam" id="PF20147">
    <property type="entry name" value="Crinkler"/>
    <property type="match status" value="1"/>
</dbReference>
<evidence type="ECO:0000313" key="7">
    <source>
        <dbReference type="Proteomes" id="UP000429607"/>
    </source>
</evidence>
<accession>A0A6A3HP96</accession>
<proteinExistence type="predicted"/>
<reference evidence="6 7" key="1">
    <citation type="submission" date="2018-09" db="EMBL/GenBank/DDBJ databases">
        <title>Genomic investigation of the strawberry pathogen Phytophthora fragariae indicates pathogenicity is determined by transcriptional variation in three key races.</title>
        <authorList>
            <person name="Adams T.M."/>
            <person name="Armitage A.D."/>
            <person name="Sobczyk M.K."/>
            <person name="Bates H.J."/>
            <person name="Dunwell J.M."/>
            <person name="Nellist C.F."/>
            <person name="Harrison R.J."/>
        </authorList>
    </citation>
    <scope>NUCLEOTIDE SEQUENCE [LARGE SCALE GENOMIC DNA]</scope>
    <source>
        <strain evidence="6 7">SCRP249</strain>
    </source>
</reference>
<evidence type="ECO:0000256" key="2">
    <source>
        <dbReference type="ARBA" id="ARBA00004613"/>
    </source>
</evidence>
<evidence type="ECO:0000256" key="4">
    <source>
        <dbReference type="SAM" id="MobiDB-lite"/>
    </source>
</evidence>
<comment type="caution">
    <text evidence="6">The sequence shown here is derived from an EMBL/GenBank/DDBJ whole genome shotgun (WGS) entry which is preliminary data.</text>
</comment>
<sequence length="753" mass="85462">MCLQYLVEIPRELLLHFIQSSLQEGDSYSTTQEQRVDSVGQFLQVGRGGLRFGLRYEKNYSRVFSFKNLPSQGVMVQVSLQCAIIGKAGDSFEVKIDDAKKVCNLKDAIKKMKMYQFPADEMQLFLAKRKNGTWLPDDKTLDAMLQSEVDTSLFKKMRGSWKLHKKKLFGPGVALGEDVVHVLVVVPVETESRPAKRQKPSDPPEIHWSDAEQRTRLQVQDDGQLISIPASCVKGTGVETDHSSLVLFRRKELIDEWNTINHNSIQASSILWICGPPGSGKTCTALAFACSLDPIVWDVLWIHYGEIHAEFNCVRMQGDTKELSSFRARDVDECLSQVLESTSTDRKTIVFLDGYVATNEQAGRAFESCSAWCRNNRDQRRLVIVTSMPVIGKNYRIEEHREIPNTTELQDNSVQLREQSVFDLFSWTLEDYQRAIENDEFFRAVEDKFPPYRANPKIAESEATQRTKRLEEKFFVAGGSARVMFDVDATAATGYVQHAIAAVKDLRACSKVLAGRASSSVLNRLLAIYYRGFYEEPQCKNWLVSDFATRALAIKLGPDLLENMVLLHRFDRSVDGTLFESLFFALLTTDGIRWRHEGEAQRQMWEQSKVAYFHPSRLSSGIYHSKGWLAPLTWNQSGYDAVFIDTDNKLVRFVQVTRALERSFNHVYFVEVLNQLAAMKTPTQFDVVEMCFVVPECNLGKFHSPTDEVDFKTNAISVAGAPERANSSEPSLPFDKCEAKILVIGVDYKLTNR</sequence>
<dbReference type="Gene3D" id="3.40.50.300">
    <property type="entry name" value="P-loop containing nucleotide triphosphate hydrolases"/>
    <property type="match status" value="1"/>
</dbReference>
<feature type="region of interest" description="Disordered" evidence="4">
    <location>
        <begin position="191"/>
        <end position="211"/>
    </location>
</feature>
<dbReference type="AlphaFoldDB" id="A0A6A3HP96"/>
<gene>
    <name evidence="6" type="ORF">PR001_g26882</name>
</gene>
<keyword evidence="3" id="KW-0964">Secreted</keyword>
<dbReference type="InterPro" id="IPR000626">
    <property type="entry name" value="Ubiquitin-like_dom"/>
</dbReference>
<name>A0A6A3HP96_9STRA</name>
<dbReference type="SUPFAM" id="SSF52540">
    <property type="entry name" value="P-loop containing nucleoside triphosphate hydrolases"/>
    <property type="match status" value="1"/>
</dbReference>
<dbReference type="Proteomes" id="UP000429607">
    <property type="component" value="Unassembled WGS sequence"/>
</dbReference>
<evidence type="ECO:0000256" key="3">
    <source>
        <dbReference type="ARBA" id="ARBA00022525"/>
    </source>
</evidence>
<dbReference type="GO" id="GO:0043657">
    <property type="term" value="C:host cell"/>
    <property type="evidence" value="ECO:0007669"/>
    <property type="project" value="UniProtKB-SubCell"/>
</dbReference>
<comment type="subcellular location">
    <subcellularLocation>
        <location evidence="1">Host cell</location>
    </subcellularLocation>
    <subcellularLocation>
        <location evidence="2">Secreted</location>
    </subcellularLocation>
</comment>
<evidence type="ECO:0000259" key="5">
    <source>
        <dbReference type="PROSITE" id="PS50053"/>
    </source>
</evidence>
<feature type="domain" description="Ubiquitin-like" evidence="5">
    <location>
        <begin position="78"/>
        <end position="141"/>
    </location>
</feature>
<dbReference type="EMBL" id="QXFV01004139">
    <property type="protein sequence ID" value="KAE8971471.1"/>
    <property type="molecule type" value="Genomic_DNA"/>
</dbReference>
<organism evidence="6 7">
    <name type="scientific">Phytophthora rubi</name>
    <dbReference type="NCBI Taxonomy" id="129364"/>
    <lineage>
        <taxon>Eukaryota</taxon>
        <taxon>Sar</taxon>
        <taxon>Stramenopiles</taxon>
        <taxon>Oomycota</taxon>
        <taxon>Peronosporomycetes</taxon>
        <taxon>Peronosporales</taxon>
        <taxon>Peronosporaceae</taxon>
        <taxon>Phytophthora</taxon>
    </lineage>
</organism>